<dbReference type="Pfam" id="PF00685">
    <property type="entry name" value="Sulfotransfer_1"/>
    <property type="match status" value="1"/>
</dbReference>
<comment type="caution">
    <text evidence="4">The sequence shown here is derived from an EMBL/GenBank/DDBJ whole genome shotgun (WGS) entry which is preliminary data.</text>
</comment>
<organism evidence="4 5">
    <name type="scientific">Salinibacter ruber</name>
    <dbReference type="NCBI Taxonomy" id="146919"/>
    <lineage>
        <taxon>Bacteria</taxon>
        <taxon>Pseudomonadati</taxon>
        <taxon>Rhodothermota</taxon>
        <taxon>Rhodothermia</taxon>
        <taxon>Rhodothermales</taxon>
        <taxon>Salinibacteraceae</taxon>
        <taxon>Salinibacter</taxon>
    </lineage>
</organism>
<evidence type="ECO:0000313" key="4">
    <source>
        <dbReference type="EMBL" id="MCS4036894.1"/>
    </source>
</evidence>
<reference evidence="4" key="1">
    <citation type="submission" date="2022-08" db="EMBL/GenBank/DDBJ databases">
        <title>Genomic Encyclopedia of Type Strains, Phase V (KMG-V): Genome sequencing to study the core and pangenomes of soil and plant-associated prokaryotes.</title>
        <authorList>
            <person name="Whitman W."/>
        </authorList>
    </citation>
    <scope>NUCLEOTIDE SEQUENCE</scope>
    <source>
        <strain evidence="4">SP3012</strain>
    </source>
</reference>
<gene>
    <name evidence="4" type="ORF">GGQ01_001964</name>
</gene>
<dbReference type="GO" id="GO:0008146">
    <property type="term" value="F:sulfotransferase activity"/>
    <property type="evidence" value="ECO:0007669"/>
    <property type="project" value="InterPro"/>
</dbReference>
<dbReference type="PANTHER" id="PTHR10605:SF56">
    <property type="entry name" value="BIFUNCTIONAL HEPARAN SULFATE N-DEACETYLASE_N-SULFOTRANSFERASE"/>
    <property type="match status" value="1"/>
</dbReference>
<feature type="domain" description="Sulfotransferase" evidence="3">
    <location>
        <begin position="8"/>
        <end position="179"/>
    </location>
</feature>
<dbReference type="Proteomes" id="UP001155040">
    <property type="component" value="Unassembled WGS sequence"/>
</dbReference>
<evidence type="ECO:0000256" key="2">
    <source>
        <dbReference type="ARBA" id="ARBA00023180"/>
    </source>
</evidence>
<evidence type="ECO:0000256" key="1">
    <source>
        <dbReference type="ARBA" id="ARBA00022679"/>
    </source>
</evidence>
<dbReference type="InterPro" id="IPR000863">
    <property type="entry name" value="Sulfotransferase_dom"/>
</dbReference>
<dbReference type="InterPro" id="IPR037359">
    <property type="entry name" value="NST/OST"/>
</dbReference>
<dbReference type="InterPro" id="IPR027417">
    <property type="entry name" value="P-loop_NTPase"/>
</dbReference>
<dbReference type="Gene3D" id="3.40.50.300">
    <property type="entry name" value="P-loop containing nucleotide triphosphate hydrolases"/>
    <property type="match status" value="1"/>
</dbReference>
<accession>A0A9X2ZCN9</accession>
<protein>
    <recommendedName>
        <fullName evidence="3">Sulfotransferase domain-containing protein</fullName>
    </recommendedName>
</protein>
<dbReference type="EMBL" id="JANUBF010000011">
    <property type="protein sequence ID" value="MCS4036894.1"/>
    <property type="molecule type" value="Genomic_DNA"/>
</dbReference>
<evidence type="ECO:0000259" key="3">
    <source>
        <dbReference type="Pfam" id="PF00685"/>
    </source>
</evidence>
<proteinExistence type="predicted"/>
<name>A0A9X2ZCN9_9BACT</name>
<dbReference type="PANTHER" id="PTHR10605">
    <property type="entry name" value="HEPARAN SULFATE SULFOTRANSFERASE"/>
    <property type="match status" value="1"/>
</dbReference>
<dbReference type="SUPFAM" id="SSF52540">
    <property type="entry name" value="P-loop containing nucleoside triphosphate hydrolases"/>
    <property type="match status" value="1"/>
</dbReference>
<keyword evidence="2" id="KW-0325">Glycoprotein</keyword>
<dbReference type="AlphaFoldDB" id="A0A9X2ZCN9"/>
<dbReference type="RefSeq" id="WP_259065223.1">
    <property type="nucleotide sequence ID" value="NZ_JANTZC010000011.1"/>
</dbReference>
<sequence>MLPTFLGIGVNKAGTTWLHNLLASHPHIWMPRRRKEINFFTRHYEKGIDWYRRFFPDSAEASRYQVVGEYTPAYLYDDRCPARIAEIPTVQQFLLSLRNPVERLYSAYGHKVRNRNYRDSFETFLDEHPHQIDRGRYATHLKPYLQQFDREQFLILRFEKLFSDETATRQTIAAFLSIDPKRFPDNTGARRRNATFVPRFQRAFAAAQSVIRMMKKWEMGRVLGLLQRSGLGPFLKRLFGRQGKEEVLPDMASETRTRLAEHYAPEIEELEALTGMDFSIWKRDLPL</sequence>
<keyword evidence="1" id="KW-0808">Transferase</keyword>
<evidence type="ECO:0000313" key="5">
    <source>
        <dbReference type="Proteomes" id="UP001155040"/>
    </source>
</evidence>